<proteinExistence type="inferred from homology"/>
<evidence type="ECO:0000259" key="11">
    <source>
        <dbReference type="Pfam" id="PF00593"/>
    </source>
</evidence>
<accession>A0ABT4WV39</accession>
<evidence type="ECO:0000256" key="2">
    <source>
        <dbReference type="ARBA" id="ARBA00022448"/>
    </source>
</evidence>
<evidence type="ECO:0000256" key="7">
    <source>
        <dbReference type="ARBA" id="ARBA00023237"/>
    </source>
</evidence>
<feature type="domain" description="TonB-dependent receptor-like beta-barrel" evidence="11">
    <location>
        <begin position="416"/>
        <end position="903"/>
    </location>
</feature>
<evidence type="ECO:0000256" key="10">
    <source>
        <dbReference type="SAM" id="MobiDB-lite"/>
    </source>
</evidence>
<organism evidence="13 14">
    <name type="scientific">Pseudomonas fragi</name>
    <dbReference type="NCBI Taxonomy" id="296"/>
    <lineage>
        <taxon>Bacteria</taxon>
        <taxon>Pseudomonadati</taxon>
        <taxon>Pseudomonadota</taxon>
        <taxon>Gammaproteobacteria</taxon>
        <taxon>Pseudomonadales</taxon>
        <taxon>Pseudomonadaceae</taxon>
        <taxon>Pseudomonas</taxon>
    </lineage>
</organism>
<keyword evidence="2 8" id="KW-0813">Transport</keyword>
<evidence type="ECO:0000313" key="13">
    <source>
        <dbReference type="EMBL" id="MDA7023912.1"/>
    </source>
</evidence>
<reference evidence="13 14" key="1">
    <citation type="submission" date="2023-01" db="EMBL/GenBank/DDBJ databases">
        <title>Effects of deletion of Siderophore biosynthase gene in Pseudomonas fragi on quorum sensing and spoliage ability.</title>
        <authorList>
            <person name="Cui F."/>
            <person name="Wang D."/>
            <person name="Liu J."/>
            <person name="Wang Q."/>
            <person name="Li T."/>
            <person name="Li J."/>
        </authorList>
    </citation>
    <scope>NUCLEOTIDE SEQUENCE [LARGE SCALE GENOMIC DNA]</scope>
    <source>
        <strain evidence="13 14">MS-10</strain>
    </source>
</reference>
<dbReference type="PANTHER" id="PTHR47234:SF2">
    <property type="entry name" value="TONB-DEPENDENT RECEPTOR"/>
    <property type="match status" value="1"/>
</dbReference>
<dbReference type="InterPro" id="IPR000531">
    <property type="entry name" value="Beta-barrel_TonB"/>
</dbReference>
<evidence type="ECO:0000313" key="14">
    <source>
        <dbReference type="Proteomes" id="UP001212337"/>
    </source>
</evidence>
<protein>
    <submittedName>
        <fullName evidence="13">TonB-dependent receptor</fullName>
    </submittedName>
</protein>
<comment type="similarity">
    <text evidence="8 9">Belongs to the TonB-dependent receptor family.</text>
</comment>
<sequence>MLEKSVLPGSTQPNWSHEGSQGHSNKRLNKPEITMQMKSSGFTLKPLVASLQRHRFVPLYLVALGMSAGQLQAAEVSTTDNSSAAVSAATVSTDSAAAPATTQLDRVEVTGSAIRRVDAETAVPITILRAEQLRNEGVTTTAEIMQRVTGNQSLRNSASSVGSGTGGSTFADMRGIGANKTLVLLNGRRLGNNAIDGSAVDLNTIPFAAIDRVEVLRDGASALYGTDAIGGVINFITKKSMTDGTLSLGGEGADASGGGDSHDISGSWGYGDLEKDRFNVMAVAGYNKQNALHAKDRTFASNYEPGRGLDQTSGTSNPANWSQGNINTNPLAANGCNGANLVLRQGLCRYDTRNYIDLLPETEKTSFFGKATGKITDDDNVNLEYFWARNNNAVGVAPAPLIGASMDPSSPYYPGNGITPGTSDPSFDPSQPIGLNWRETAAGGRQSKDQNTSQRLVLSFDGVAKGWDYNVGASYNQNQVNSSVTGGYASDAAMLNGIADGIINPFGPQTPAGQAYIDDHQYHGQYMSSVGRVTGIDGRMSREIGDWFGAGPSGLAIGGEYRQEKFHQTFDGFVADISSLGADPDASVSGDRNVKAVYTELNVPVLDSLELSAAVRHDKYSDFGSTTNPKYSFRYQPVKELVVRGAYSEGFRAPSLYELYNPQYTTYTQGYYNDPRLCTGGVVQPGGNAGRDCGQQFHNRTGGNTELSPEKARNVTVGFVYQPVRNLSMGLDFWWIHIANQIAEFPESTVFDDPNAYADRYVRNADGSLNYVQTGLANLGAVKTSGVDVSLDYKFPNTPYGQFGLGLQGTYVSRYDYQTTIGGSYTDKVGAFKDDGMVARWKHVLSGTWNLGAYRASLVNRFTSGYDDADPDTHSRVASYTLWDISGGYTFNKTVDLDAGIKNMFDRNPPFSNQAYNFQNGFDPRYADPMGRTFFARATYHF</sequence>
<gene>
    <name evidence="13" type="ORF">PI499_18770</name>
</gene>
<comment type="subcellular location">
    <subcellularLocation>
        <location evidence="1 8">Cell outer membrane</location>
        <topology evidence="1 8">Multi-pass membrane protein</topology>
    </subcellularLocation>
</comment>
<feature type="compositionally biased region" description="Polar residues" evidence="10">
    <location>
        <begin position="419"/>
        <end position="429"/>
    </location>
</feature>
<evidence type="ECO:0000256" key="1">
    <source>
        <dbReference type="ARBA" id="ARBA00004571"/>
    </source>
</evidence>
<dbReference type="PROSITE" id="PS52016">
    <property type="entry name" value="TONB_DEPENDENT_REC_3"/>
    <property type="match status" value="1"/>
</dbReference>
<feature type="domain" description="TonB-dependent receptor plug" evidence="12">
    <location>
        <begin position="120"/>
        <end position="232"/>
    </location>
</feature>
<comment type="caution">
    <text evidence="13">The sequence shown here is derived from an EMBL/GenBank/DDBJ whole genome shotgun (WGS) entry which is preliminary data.</text>
</comment>
<evidence type="ECO:0000256" key="5">
    <source>
        <dbReference type="ARBA" id="ARBA00023077"/>
    </source>
</evidence>
<dbReference type="PANTHER" id="PTHR47234">
    <property type="match status" value="1"/>
</dbReference>
<dbReference type="Proteomes" id="UP001212337">
    <property type="component" value="Unassembled WGS sequence"/>
</dbReference>
<dbReference type="Pfam" id="PF07715">
    <property type="entry name" value="Plug"/>
    <property type="match status" value="1"/>
</dbReference>
<evidence type="ECO:0000259" key="12">
    <source>
        <dbReference type="Pfam" id="PF07715"/>
    </source>
</evidence>
<feature type="region of interest" description="Disordered" evidence="10">
    <location>
        <begin position="413"/>
        <end position="434"/>
    </location>
</feature>
<feature type="compositionally biased region" description="Polar residues" evidence="10">
    <location>
        <begin position="8"/>
        <end position="23"/>
    </location>
</feature>
<keyword evidence="13" id="KW-0675">Receptor</keyword>
<evidence type="ECO:0000256" key="9">
    <source>
        <dbReference type="RuleBase" id="RU003357"/>
    </source>
</evidence>
<evidence type="ECO:0000256" key="3">
    <source>
        <dbReference type="ARBA" id="ARBA00022452"/>
    </source>
</evidence>
<keyword evidence="7 8" id="KW-0998">Cell outer membrane</keyword>
<dbReference type="SUPFAM" id="SSF56935">
    <property type="entry name" value="Porins"/>
    <property type="match status" value="1"/>
</dbReference>
<keyword evidence="6 8" id="KW-0472">Membrane</keyword>
<keyword evidence="14" id="KW-1185">Reference proteome</keyword>
<name>A0ABT4WV39_PSEFR</name>
<dbReference type="InterPro" id="IPR039426">
    <property type="entry name" value="TonB-dep_rcpt-like"/>
</dbReference>
<keyword evidence="3 8" id="KW-1134">Transmembrane beta strand</keyword>
<dbReference type="InterPro" id="IPR037066">
    <property type="entry name" value="Plug_dom_sf"/>
</dbReference>
<dbReference type="InterPro" id="IPR036942">
    <property type="entry name" value="Beta-barrel_TonB_sf"/>
</dbReference>
<dbReference type="CDD" id="cd01347">
    <property type="entry name" value="ligand_gated_channel"/>
    <property type="match status" value="1"/>
</dbReference>
<evidence type="ECO:0000256" key="8">
    <source>
        <dbReference type="PROSITE-ProRule" id="PRU01360"/>
    </source>
</evidence>
<dbReference type="Gene3D" id="2.170.130.10">
    <property type="entry name" value="TonB-dependent receptor, plug domain"/>
    <property type="match status" value="1"/>
</dbReference>
<dbReference type="Gene3D" id="2.40.170.20">
    <property type="entry name" value="TonB-dependent receptor, beta-barrel domain"/>
    <property type="match status" value="1"/>
</dbReference>
<feature type="region of interest" description="Disordered" evidence="10">
    <location>
        <begin position="1"/>
        <end position="29"/>
    </location>
</feature>
<dbReference type="InterPro" id="IPR012910">
    <property type="entry name" value="Plug_dom"/>
</dbReference>
<keyword evidence="5 9" id="KW-0798">TonB box</keyword>
<evidence type="ECO:0000256" key="6">
    <source>
        <dbReference type="ARBA" id="ARBA00023136"/>
    </source>
</evidence>
<dbReference type="Pfam" id="PF00593">
    <property type="entry name" value="TonB_dep_Rec_b-barrel"/>
    <property type="match status" value="1"/>
</dbReference>
<keyword evidence="4 8" id="KW-0812">Transmembrane</keyword>
<evidence type="ECO:0000256" key="4">
    <source>
        <dbReference type="ARBA" id="ARBA00022692"/>
    </source>
</evidence>
<dbReference type="EMBL" id="JAQJVI010000032">
    <property type="protein sequence ID" value="MDA7023912.1"/>
    <property type="molecule type" value="Genomic_DNA"/>
</dbReference>